<dbReference type="InterPro" id="IPR027417">
    <property type="entry name" value="P-loop_NTPase"/>
</dbReference>
<evidence type="ECO:0000313" key="8">
    <source>
        <dbReference type="EMBL" id="KKK56423.1"/>
    </source>
</evidence>
<gene>
    <name evidence="8" type="ORF">LCGC14_3064700</name>
</gene>
<sequence length="100" mass="10782">QALRRNQPVTPEMVAEAIGSAAADSTRTDGPLDVYIAGQLVKAKTPGQQRYLQAVRKNDMVFCTGPAGTGKTYLAVAVAVHMLKHRQAKRLILVRPAVEV</sequence>
<evidence type="ECO:0000256" key="6">
    <source>
        <dbReference type="ARBA" id="ARBA00039970"/>
    </source>
</evidence>
<evidence type="ECO:0000256" key="1">
    <source>
        <dbReference type="ARBA" id="ARBA00004496"/>
    </source>
</evidence>
<keyword evidence="4" id="KW-0547">Nucleotide-binding</keyword>
<dbReference type="PANTHER" id="PTHR30473:SF1">
    <property type="entry name" value="PHOH-LIKE PROTEIN"/>
    <property type="match status" value="1"/>
</dbReference>
<keyword evidence="3" id="KW-0963">Cytoplasm</keyword>
<proteinExistence type="inferred from homology"/>
<dbReference type="InterPro" id="IPR003714">
    <property type="entry name" value="PhoH"/>
</dbReference>
<reference evidence="8" key="1">
    <citation type="journal article" date="2015" name="Nature">
        <title>Complex archaea that bridge the gap between prokaryotes and eukaryotes.</title>
        <authorList>
            <person name="Spang A."/>
            <person name="Saw J.H."/>
            <person name="Jorgensen S.L."/>
            <person name="Zaremba-Niedzwiedzka K."/>
            <person name="Martijn J."/>
            <person name="Lind A.E."/>
            <person name="van Eijk R."/>
            <person name="Schleper C."/>
            <person name="Guy L."/>
            <person name="Ettema T.J."/>
        </authorList>
    </citation>
    <scope>NUCLEOTIDE SEQUENCE</scope>
</reference>
<organism evidence="8">
    <name type="scientific">marine sediment metagenome</name>
    <dbReference type="NCBI Taxonomy" id="412755"/>
    <lineage>
        <taxon>unclassified sequences</taxon>
        <taxon>metagenomes</taxon>
        <taxon>ecological metagenomes</taxon>
    </lineage>
</organism>
<evidence type="ECO:0000256" key="3">
    <source>
        <dbReference type="ARBA" id="ARBA00022490"/>
    </source>
</evidence>
<feature type="domain" description="PhoH-like protein" evidence="7">
    <location>
        <begin position="41"/>
        <end position="100"/>
    </location>
</feature>
<dbReference type="SUPFAM" id="SSF52540">
    <property type="entry name" value="P-loop containing nucleoside triphosphate hydrolases"/>
    <property type="match status" value="1"/>
</dbReference>
<dbReference type="PANTHER" id="PTHR30473">
    <property type="entry name" value="PROTEIN PHOH"/>
    <property type="match status" value="1"/>
</dbReference>
<evidence type="ECO:0000259" key="7">
    <source>
        <dbReference type="Pfam" id="PF02562"/>
    </source>
</evidence>
<protein>
    <recommendedName>
        <fullName evidence="6">PhoH-like protein</fullName>
    </recommendedName>
</protein>
<dbReference type="GO" id="GO:0005524">
    <property type="term" value="F:ATP binding"/>
    <property type="evidence" value="ECO:0007669"/>
    <property type="project" value="UniProtKB-KW"/>
</dbReference>
<dbReference type="AlphaFoldDB" id="A0A0F8WIG7"/>
<evidence type="ECO:0000256" key="2">
    <source>
        <dbReference type="ARBA" id="ARBA00010393"/>
    </source>
</evidence>
<feature type="non-terminal residue" evidence="8">
    <location>
        <position position="1"/>
    </location>
</feature>
<comment type="caution">
    <text evidence="8">The sequence shown here is derived from an EMBL/GenBank/DDBJ whole genome shotgun (WGS) entry which is preliminary data.</text>
</comment>
<evidence type="ECO:0000256" key="5">
    <source>
        <dbReference type="ARBA" id="ARBA00022840"/>
    </source>
</evidence>
<dbReference type="EMBL" id="LAZR01065004">
    <property type="protein sequence ID" value="KKK56423.1"/>
    <property type="molecule type" value="Genomic_DNA"/>
</dbReference>
<dbReference type="InterPro" id="IPR051451">
    <property type="entry name" value="PhoH2-like"/>
</dbReference>
<evidence type="ECO:0000256" key="4">
    <source>
        <dbReference type="ARBA" id="ARBA00022741"/>
    </source>
</evidence>
<comment type="subcellular location">
    <subcellularLocation>
        <location evidence="1">Cytoplasm</location>
    </subcellularLocation>
</comment>
<name>A0A0F8WIG7_9ZZZZ</name>
<dbReference type="Pfam" id="PF02562">
    <property type="entry name" value="PhoH"/>
    <property type="match status" value="1"/>
</dbReference>
<dbReference type="GO" id="GO:0005829">
    <property type="term" value="C:cytosol"/>
    <property type="evidence" value="ECO:0007669"/>
    <property type="project" value="TreeGrafter"/>
</dbReference>
<keyword evidence="5" id="KW-0067">ATP-binding</keyword>
<dbReference type="Gene3D" id="3.40.50.300">
    <property type="entry name" value="P-loop containing nucleotide triphosphate hydrolases"/>
    <property type="match status" value="1"/>
</dbReference>
<comment type="similarity">
    <text evidence="2">Belongs to the PhoH family.</text>
</comment>
<accession>A0A0F8WIG7</accession>